<name>F7R2N5_9LACO</name>
<proteinExistence type="predicted"/>
<evidence type="ECO:0000313" key="2">
    <source>
        <dbReference type="Proteomes" id="UP000002971"/>
    </source>
</evidence>
<protein>
    <submittedName>
        <fullName evidence="1">Uncharacterized protein</fullName>
    </submittedName>
</protein>
<dbReference type="EMBL" id="AFOJ01000007">
    <property type="protein sequence ID" value="EGM50289.1"/>
    <property type="molecule type" value="Genomic_DNA"/>
</dbReference>
<dbReference type="Proteomes" id="UP000002971">
    <property type="component" value="Unassembled WGS sequence"/>
</dbReference>
<evidence type="ECO:0000313" key="1">
    <source>
        <dbReference type="EMBL" id="EGM50289.1"/>
    </source>
</evidence>
<dbReference type="AlphaFoldDB" id="F7R2N5"/>
<sequence>MFIYILKGIYLRDHVNIYFFKVTSRLRKPKVENPMT</sequence>
<gene>
    <name evidence="1" type="ORF">LRU_01971</name>
</gene>
<reference evidence="1 2" key="1">
    <citation type="journal article" date="2011" name="J. Bacteriol.">
        <title>Genome Sequence of Lactobacillus ruminis SPM0211, Isolated from a Fecal Sample from a Healthy Korean.</title>
        <authorList>
            <person name="Lee S."/>
            <person name="Cho Y.J."/>
            <person name="Lee A.H."/>
            <person name="Chun J."/>
            <person name="Ha N.J."/>
            <person name="Ko G."/>
        </authorList>
    </citation>
    <scope>NUCLEOTIDE SEQUENCE [LARGE SCALE GENOMIC DNA]</scope>
    <source>
        <strain evidence="1 2">SPM0211</strain>
    </source>
</reference>
<organism evidence="1 2">
    <name type="scientific">Ligilactobacillus ruminis SPM0211</name>
    <dbReference type="NCBI Taxonomy" id="1040964"/>
    <lineage>
        <taxon>Bacteria</taxon>
        <taxon>Bacillati</taxon>
        <taxon>Bacillota</taxon>
        <taxon>Bacilli</taxon>
        <taxon>Lactobacillales</taxon>
        <taxon>Lactobacillaceae</taxon>
        <taxon>Ligilactobacillus</taxon>
    </lineage>
</organism>
<accession>F7R2N5</accession>
<comment type="caution">
    <text evidence="1">The sequence shown here is derived from an EMBL/GenBank/DDBJ whole genome shotgun (WGS) entry which is preliminary data.</text>
</comment>